<dbReference type="Proteomes" id="UP000524450">
    <property type="component" value="Unassembled WGS sequence"/>
</dbReference>
<dbReference type="RefSeq" id="WP_184641763.1">
    <property type="nucleotide sequence ID" value="NZ_JACIFZ010000009.1"/>
</dbReference>
<gene>
    <name evidence="1" type="ORF">GGD71_005709</name>
</gene>
<sequence length="323" mass="37320">MAARHFLQIVGVDLPTTQLIFSRGLINENAAMSKVSLRVVFDTNAFTPDHFDLIAMGPLASLCRTGRITPVYGHVFLEETFRAYGLANKREDLVNRWIPFIASTVNRFCEDFLTIWHRELVQARGTRANIYMRLHAQRKLIDRLAQVPLDGTWRAWHMSMEAREVEDKKRAAQRETSKEIRQEVADWRKAVNYTPNKNGIVDYAQYLKTEIDHAGRAFIAAQIKCSNPLEVANRWSRSKRNFPYFTTFVENMLYIGYCAMTRPNDKIDLNAQADLDLMTHLLRAEVLVSNETGFLRKAFDDIWRPRGKAIFTSQEFVSLIAKL</sequence>
<evidence type="ECO:0000313" key="1">
    <source>
        <dbReference type="EMBL" id="MBB4224900.1"/>
    </source>
</evidence>
<accession>A0A840FZJ8</accession>
<name>A0A840FZJ8_9BURK</name>
<evidence type="ECO:0000313" key="2">
    <source>
        <dbReference type="Proteomes" id="UP000524450"/>
    </source>
</evidence>
<dbReference type="EMBL" id="JACIFZ010000009">
    <property type="protein sequence ID" value="MBB4224900.1"/>
    <property type="molecule type" value="Genomic_DNA"/>
</dbReference>
<reference evidence="1 2" key="1">
    <citation type="submission" date="2020-08" db="EMBL/GenBank/DDBJ databases">
        <title>Genomic Encyclopedia of Type Strains, Phase IV (KMG-V): Genome sequencing to study the core and pangenomes of soil and plant-associated prokaryotes.</title>
        <authorList>
            <person name="Whitman W."/>
        </authorList>
    </citation>
    <scope>NUCLEOTIDE SEQUENCE [LARGE SCALE GENOMIC DNA]</scope>
    <source>
        <strain evidence="1 2">34/80</strain>
    </source>
</reference>
<proteinExistence type="predicted"/>
<protein>
    <submittedName>
        <fullName evidence="1">Uncharacterized protein</fullName>
    </submittedName>
</protein>
<dbReference type="AlphaFoldDB" id="A0A840FZJ8"/>
<comment type="caution">
    <text evidence="1">The sequence shown here is derived from an EMBL/GenBank/DDBJ whole genome shotgun (WGS) entry which is preliminary data.</text>
</comment>
<organism evidence="1 2">
    <name type="scientific">Variovorax guangxiensis</name>
    <dbReference type="NCBI Taxonomy" id="1775474"/>
    <lineage>
        <taxon>Bacteria</taxon>
        <taxon>Pseudomonadati</taxon>
        <taxon>Pseudomonadota</taxon>
        <taxon>Betaproteobacteria</taxon>
        <taxon>Burkholderiales</taxon>
        <taxon>Comamonadaceae</taxon>
        <taxon>Variovorax</taxon>
    </lineage>
</organism>